<dbReference type="PANTHER" id="PTHR10746:SF6">
    <property type="entry name" value="LARGE RIBOSOMAL SUBUNIT PROTEIN UL4M"/>
    <property type="match status" value="1"/>
</dbReference>
<dbReference type="InterPro" id="IPR002136">
    <property type="entry name" value="Ribosomal_uL4"/>
</dbReference>
<evidence type="ECO:0000256" key="6">
    <source>
        <dbReference type="SAM" id="MobiDB-lite"/>
    </source>
</evidence>
<evidence type="ECO:0000256" key="4">
    <source>
        <dbReference type="ARBA" id="ARBA00035244"/>
    </source>
</evidence>
<evidence type="ECO:0000256" key="1">
    <source>
        <dbReference type="ARBA" id="ARBA00010528"/>
    </source>
</evidence>
<dbReference type="PANTHER" id="PTHR10746">
    <property type="entry name" value="50S RIBOSOMAL PROTEIN L4"/>
    <property type="match status" value="1"/>
</dbReference>
<dbReference type="Proteomes" id="UP000473699">
    <property type="component" value="Unassembled WGS sequence"/>
</dbReference>
<dbReference type="GO" id="GO:1990904">
    <property type="term" value="C:ribonucleoprotein complex"/>
    <property type="evidence" value="ECO:0007669"/>
    <property type="project" value="UniProtKB-KW"/>
</dbReference>
<evidence type="ECO:0000313" key="8">
    <source>
        <dbReference type="Proteomes" id="UP000473699"/>
    </source>
</evidence>
<keyword evidence="8" id="KW-1185">Reference proteome</keyword>
<name>A0A6L5Y920_9BACT</name>
<dbReference type="AlphaFoldDB" id="A0A6L5Y920"/>
<keyword evidence="2 5" id="KW-0689">Ribosomal protein</keyword>
<feature type="compositionally biased region" description="Basic residues" evidence="6">
    <location>
        <begin position="60"/>
        <end position="72"/>
    </location>
</feature>
<comment type="function">
    <text evidence="5">Forms part of the polypeptide exit tunnel.</text>
</comment>
<dbReference type="SUPFAM" id="SSF52166">
    <property type="entry name" value="Ribosomal protein L4"/>
    <property type="match status" value="1"/>
</dbReference>
<comment type="similarity">
    <text evidence="1 5">Belongs to the universal ribosomal protein uL4 family.</text>
</comment>
<feature type="region of interest" description="Disordered" evidence="6">
    <location>
        <begin position="48"/>
        <end position="85"/>
    </location>
</feature>
<comment type="function">
    <text evidence="5">One of the primary rRNA binding proteins, this protein initially binds near the 5'-end of the 23S rRNA. It is important during the early stages of 50S assembly. It makes multiple contacts with different domains of the 23S rRNA in the assembled 50S subunit and ribosome.</text>
</comment>
<comment type="caution">
    <text evidence="7">The sequence shown here is derived from an EMBL/GenBank/DDBJ whole genome shotgun (WGS) entry which is preliminary data.</text>
</comment>
<accession>A0A6L5Y920</accession>
<dbReference type="NCBIfam" id="TIGR03953">
    <property type="entry name" value="rplD_bact"/>
    <property type="match status" value="1"/>
</dbReference>
<proteinExistence type="inferred from homology"/>
<dbReference type="EMBL" id="VUNH01000002">
    <property type="protein sequence ID" value="MST54800.1"/>
    <property type="molecule type" value="Genomic_DNA"/>
</dbReference>
<dbReference type="RefSeq" id="WP_154527937.1">
    <property type="nucleotide sequence ID" value="NZ_VUNH01000002.1"/>
</dbReference>
<dbReference type="Pfam" id="PF00573">
    <property type="entry name" value="Ribosomal_L4"/>
    <property type="match status" value="1"/>
</dbReference>
<dbReference type="GO" id="GO:0005840">
    <property type="term" value="C:ribosome"/>
    <property type="evidence" value="ECO:0007669"/>
    <property type="project" value="UniProtKB-KW"/>
</dbReference>
<dbReference type="HAMAP" id="MF_01328_B">
    <property type="entry name" value="Ribosomal_uL4_B"/>
    <property type="match status" value="1"/>
</dbReference>
<dbReference type="Gene3D" id="3.40.1370.10">
    <property type="match status" value="1"/>
</dbReference>
<keyword evidence="5" id="KW-0694">RNA-binding</keyword>
<protein>
    <recommendedName>
        <fullName evidence="4 5">Large ribosomal subunit protein uL4</fullName>
    </recommendedName>
</protein>
<dbReference type="GO" id="GO:0006412">
    <property type="term" value="P:translation"/>
    <property type="evidence" value="ECO:0007669"/>
    <property type="project" value="UniProtKB-UniRule"/>
</dbReference>
<keyword evidence="3 5" id="KW-0687">Ribonucleoprotein</keyword>
<reference evidence="7 8" key="1">
    <citation type="submission" date="2019-08" db="EMBL/GenBank/DDBJ databases">
        <title>In-depth cultivation of the pig gut microbiome towards novel bacterial diversity and tailored functional studies.</title>
        <authorList>
            <person name="Wylensek D."/>
            <person name="Hitch T.C.A."/>
            <person name="Clavel T."/>
        </authorList>
    </citation>
    <scope>NUCLEOTIDE SEQUENCE [LARGE SCALE GENOMIC DNA]</scope>
    <source>
        <strain evidence="7 8">SM-530-WT-4B</strain>
    </source>
</reference>
<keyword evidence="5" id="KW-0699">rRNA-binding</keyword>
<comment type="subunit">
    <text evidence="5">Part of the 50S ribosomal subunit.</text>
</comment>
<gene>
    <name evidence="5 7" type="primary">rplD</name>
    <name evidence="7" type="ORF">FYJ74_01875</name>
</gene>
<dbReference type="InterPro" id="IPR023574">
    <property type="entry name" value="Ribosomal_uL4_dom_sf"/>
</dbReference>
<evidence type="ECO:0000256" key="3">
    <source>
        <dbReference type="ARBA" id="ARBA00023274"/>
    </source>
</evidence>
<evidence type="ECO:0000256" key="5">
    <source>
        <dbReference type="HAMAP-Rule" id="MF_01328"/>
    </source>
</evidence>
<evidence type="ECO:0000313" key="7">
    <source>
        <dbReference type="EMBL" id="MST54800.1"/>
    </source>
</evidence>
<evidence type="ECO:0000256" key="2">
    <source>
        <dbReference type="ARBA" id="ARBA00022980"/>
    </source>
</evidence>
<dbReference type="GO" id="GO:0003735">
    <property type="term" value="F:structural constituent of ribosome"/>
    <property type="evidence" value="ECO:0007669"/>
    <property type="project" value="InterPro"/>
</dbReference>
<dbReference type="GO" id="GO:0019843">
    <property type="term" value="F:rRNA binding"/>
    <property type="evidence" value="ECO:0007669"/>
    <property type="project" value="UniProtKB-UniRule"/>
</dbReference>
<dbReference type="InterPro" id="IPR013005">
    <property type="entry name" value="Ribosomal_uL4-like"/>
</dbReference>
<sequence>MPVIKIMNISGEVVGEKTLSDEVFGASVHVSAMHQVVVAQLAHARQGTASTKMRGEVRGGGKKPWKQKHTGRARAGSSRSPLWVGGGVVHGPKPRSYNLKVNKKVRALAMRSALSMRVIEQSLCAVESFGFEVPSTKKMKGFIDSLKAKKILFLLDQRDENVVRSASNIPGAKVLHVDSINVLDLVHHDHVVATPAVLEKLEEVYAR</sequence>
<organism evidence="7 8">
    <name type="scientific">Pyramidobacter porci</name>
    <dbReference type="NCBI Taxonomy" id="2605789"/>
    <lineage>
        <taxon>Bacteria</taxon>
        <taxon>Thermotogati</taxon>
        <taxon>Synergistota</taxon>
        <taxon>Synergistia</taxon>
        <taxon>Synergistales</taxon>
        <taxon>Dethiosulfovibrionaceae</taxon>
        <taxon>Pyramidobacter</taxon>
    </lineage>
</organism>